<dbReference type="SUPFAM" id="SSF56281">
    <property type="entry name" value="Metallo-hydrolase/oxidoreductase"/>
    <property type="match status" value="1"/>
</dbReference>
<reference evidence="1 2" key="1">
    <citation type="submission" date="2018-01" db="EMBL/GenBank/DDBJ databases">
        <title>Metagenomic assembled genomes from two thermal pools in the Uzon Caldera, Kamchatka, Russia.</title>
        <authorList>
            <person name="Wilkins L."/>
            <person name="Ettinger C."/>
        </authorList>
    </citation>
    <scope>NUCLEOTIDE SEQUENCE [LARGE SCALE GENOMIC DNA]</scope>
    <source>
        <strain evidence="1">ZAV-05</strain>
    </source>
</reference>
<evidence type="ECO:0000313" key="2">
    <source>
        <dbReference type="Proteomes" id="UP000242881"/>
    </source>
</evidence>
<proteinExistence type="predicted"/>
<evidence type="ECO:0000313" key="1">
    <source>
        <dbReference type="EMBL" id="PMP69552.1"/>
    </source>
</evidence>
<dbReference type="RefSeq" id="WP_424605218.1">
    <property type="nucleotide sequence ID" value="NZ_JBNAVA010000003.1"/>
</dbReference>
<dbReference type="EMBL" id="PNIN01000070">
    <property type="protein sequence ID" value="PMP69552.1"/>
    <property type="molecule type" value="Genomic_DNA"/>
</dbReference>
<dbReference type="PANTHER" id="PTHR46018:SF2">
    <property type="entry name" value="ZINC PHOSPHODIESTERASE ELAC PROTEIN 1"/>
    <property type="match status" value="1"/>
</dbReference>
<comment type="caution">
    <text evidence="1">The sequence shown here is derived from an EMBL/GenBank/DDBJ whole genome shotgun (WGS) entry which is preliminary data.</text>
</comment>
<dbReference type="Proteomes" id="UP000242881">
    <property type="component" value="Unassembled WGS sequence"/>
</dbReference>
<gene>
    <name evidence="1" type="ORF">C0187_06805</name>
</gene>
<dbReference type="PANTHER" id="PTHR46018">
    <property type="entry name" value="ZINC PHOSPHODIESTERASE ELAC PROTEIN 1"/>
    <property type="match status" value="1"/>
</dbReference>
<accession>A0A2J6WGQ8</accession>
<dbReference type="AlphaFoldDB" id="A0A2J6WGQ8"/>
<sequence length="323" mass="37951">MRNNYLIKRVNSPFDDTAFFVRNIYKKDAFLFDCGRLGDITNSELLDVRDVFVSHTHMDHFYGFDRILRGCLRSEKPIRFYGPPNFINNVKGKLDGYTWNLIKSYPLTIEVYELGVKRVKKAVFSALNGFVPIYEQEVPKEVLLGDRFQFDYCFFDHKTISVGYRIKEPVHINIKKNVLEKLNLKAGPWLTDLKDRLIKGENKGDIEVDGRLYNVADLEKELVIYSEPQDITFITDIAPTYENFKKAVDFARNSYILLIEAMFSKFDVLHAIEKSHLTISLAKEIFLRSRSKFVKFFHFAPKYEHDRDHFMDELYDGFSEKII</sequence>
<dbReference type="Gene3D" id="3.60.15.10">
    <property type="entry name" value="Ribonuclease Z/Hydroxyacylglutathione hydrolase-like"/>
    <property type="match status" value="1"/>
</dbReference>
<dbReference type="GO" id="GO:0042781">
    <property type="term" value="F:3'-tRNA processing endoribonuclease activity"/>
    <property type="evidence" value="ECO:0007669"/>
    <property type="project" value="TreeGrafter"/>
</dbReference>
<organism evidence="1 2">
    <name type="scientific">Calditerrivibrio nitroreducens</name>
    <dbReference type="NCBI Taxonomy" id="477976"/>
    <lineage>
        <taxon>Bacteria</taxon>
        <taxon>Pseudomonadati</taxon>
        <taxon>Deferribacterota</taxon>
        <taxon>Deferribacteres</taxon>
        <taxon>Deferribacterales</taxon>
        <taxon>Calditerrivibrionaceae</taxon>
    </lineage>
</organism>
<protein>
    <submittedName>
        <fullName evidence="1">Ribonuclease Z</fullName>
    </submittedName>
</protein>
<name>A0A2J6WGQ8_9BACT</name>
<dbReference type="InterPro" id="IPR036866">
    <property type="entry name" value="RibonucZ/Hydroxyglut_hydro"/>
</dbReference>